<feature type="domain" description="Methyltransferase" evidence="2">
    <location>
        <begin position="44"/>
        <end position="135"/>
    </location>
</feature>
<dbReference type="Proteomes" id="UP000000933">
    <property type="component" value="Chromosome"/>
</dbReference>
<evidence type="ECO:0000313" key="3">
    <source>
        <dbReference type="EMBL" id="CBH25122.1"/>
    </source>
</evidence>
<dbReference type="Gene3D" id="3.40.50.150">
    <property type="entry name" value="Vaccinia Virus protein VP39"/>
    <property type="match status" value="1"/>
</dbReference>
<dbReference type="GO" id="GO:0016740">
    <property type="term" value="F:transferase activity"/>
    <property type="evidence" value="ECO:0007669"/>
    <property type="project" value="UniProtKB-KW"/>
</dbReference>
<evidence type="ECO:0000259" key="2">
    <source>
        <dbReference type="Pfam" id="PF13649"/>
    </source>
</evidence>
<dbReference type="HOGENOM" id="CLU_056435_5_1_10"/>
<name>D5HAR7_SALRM</name>
<dbReference type="CDD" id="cd02440">
    <property type="entry name" value="AdoMet_MTases"/>
    <property type="match status" value="1"/>
</dbReference>
<dbReference type="AlphaFoldDB" id="D5HAR7"/>
<dbReference type="Pfam" id="PF13649">
    <property type="entry name" value="Methyltransf_25"/>
    <property type="match status" value="1"/>
</dbReference>
<dbReference type="KEGG" id="srm:SRM_02201"/>
<proteinExistence type="predicted"/>
<dbReference type="InterPro" id="IPR029063">
    <property type="entry name" value="SAM-dependent_MTases_sf"/>
</dbReference>
<organism evidence="3 4">
    <name type="scientific">Salinibacter ruber (strain M8)</name>
    <dbReference type="NCBI Taxonomy" id="761659"/>
    <lineage>
        <taxon>Bacteria</taxon>
        <taxon>Pseudomonadati</taxon>
        <taxon>Rhodothermota</taxon>
        <taxon>Rhodothermia</taxon>
        <taxon>Rhodothermales</taxon>
        <taxon>Salinibacteraceae</taxon>
        <taxon>Salinibacter</taxon>
    </lineage>
</organism>
<evidence type="ECO:0000256" key="1">
    <source>
        <dbReference type="ARBA" id="ARBA00022679"/>
    </source>
</evidence>
<dbReference type="PANTHER" id="PTHR43861:SF3">
    <property type="entry name" value="PUTATIVE (AFU_ORTHOLOGUE AFUA_2G14390)-RELATED"/>
    <property type="match status" value="1"/>
</dbReference>
<dbReference type="PANTHER" id="PTHR43861">
    <property type="entry name" value="TRANS-ACONITATE 2-METHYLTRANSFERASE-RELATED"/>
    <property type="match status" value="1"/>
</dbReference>
<dbReference type="EMBL" id="FP565814">
    <property type="protein sequence ID" value="CBH25122.1"/>
    <property type="molecule type" value="Genomic_DNA"/>
</dbReference>
<dbReference type="SUPFAM" id="SSF53335">
    <property type="entry name" value="S-adenosyl-L-methionine-dependent methyltransferases"/>
    <property type="match status" value="1"/>
</dbReference>
<accession>D5HAR7</accession>
<keyword evidence="1" id="KW-0808">Transferase</keyword>
<sequence length="209" mass="22960">MAAMPKPAAFWNDRFANEEFVYGEAPNRFVASAARTWLPEAGEVLLLGAGEGRNAVHLAREGHTVTAVDYAVEGLRKTERLAAEAGVEVEAIQADVREWKPARTWDAVVVTFLHLPADERPGLYRLVQRCLRPGGCLVAEWFRPEQRTDGYTSGGPPDPDMMVTADELRGHFAEAGIDHLEAAEPTLDEGMHRGPAATVRLVWCRPSTS</sequence>
<reference evidence="4" key="2">
    <citation type="submission" date="2010-04" db="EMBL/GenBank/DDBJ databases">
        <title>Genome sequence of Salinibacter ruber M8.</title>
        <authorList>
            <consortium name="Genoscope"/>
        </authorList>
    </citation>
    <scope>NUCLEOTIDE SEQUENCE [LARGE SCALE GENOMIC DNA]</scope>
    <source>
        <strain evidence="4">M8</strain>
    </source>
</reference>
<dbReference type="InterPro" id="IPR041698">
    <property type="entry name" value="Methyltransf_25"/>
</dbReference>
<evidence type="ECO:0000313" key="4">
    <source>
        <dbReference type="Proteomes" id="UP000000933"/>
    </source>
</evidence>
<gene>
    <name evidence="3" type="ordered locus">SRM_02201</name>
</gene>
<reference evidence="3 4" key="1">
    <citation type="journal article" date="2010" name="ISME J.">
        <title>Fine-scale evolution: genomic, phenotypic and ecological differentiation in two coexisting Salinibacter ruber strains.</title>
        <authorList>
            <person name="Pena A."/>
            <person name="Teeling H."/>
            <person name="Huerta-Cepas J."/>
            <person name="Santos F."/>
            <person name="Yarza P."/>
            <person name="Brito-Echeverria J."/>
            <person name="Lucio M."/>
            <person name="Schmitt-Kopplin P."/>
            <person name="Meseguer I."/>
            <person name="Schenowitz C."/>
            <person name="Dossat C."/>
            <person name="Barbe V."/>
            <person name="Dopazo J."/>
            <person name="Rossello-Mora R."/>
            <person name="Schuler M."/>
            <person name="Glockner F.O."/>
            <person name="Amann R."/>
            <person name="Gabaldon T."/>
            <person name="Anton J."/>
        </authorList>
    </citation>
    <scope>NUCLEOTIDE SEQUENCE [LARGE SCALE GENOMIC DNA]</scope>
    <source>
        <strain evidence="3 4">M8</strain>
    </source>
</reference>
<protein>
    <recommendedName>
        <fullName evidence="2">Methyltransferase domain-containing protein</fullName>
    </recommendedName>
</protein>